<feature type="binding site" evidence="4">
    <location>
        <position position="304"/>
    </location>
    <ligand>
        <name>Zn(2+)</name>
        <dbReference type="ChEBI" id="CHEBI:29105"/>
    </ligand>
</feature>
<dbReference type="InterPro" id="IPR006680">
    <property type="entry name" value="Amidohydro-rel"/>
</dbReference>
<keyword evidence="7" id="KW-1185">Reference proteome</keyword>
<feature type="binding site" evidence="4">
    <location>
        <position position="216"/>
    </location>
    <ligand>
        <name>Zn(2+)</name>
        <dbReference type="ChEBI" id="CHEBI:29105"/>
    </ligand>
</feature>
<feature type="binding site" evidence="4">
    <location>
        <position position="97"/>
    </location>
    <ligand>
        <name>substrate</name>
    </ligand>
</feature>
<feature type="binding site" evidence="4">
    <location>
        <position position="219"/>
    </location>
    <ligand>
        <name>substrate</name>
    </ligand>
</feature>
<dbReference type="SUPFAM" id="SSF51556">
    <property type="entry name" value="Metallo-dependent hydrolases"/>
    <property type="match status" value="1"/>
</dbReference>
<dbReference type="Gene3D" id="3.20.20.140">
    <property type="entry name" value="Metal-dependent hydrolases"/>
    <property type="match status" value="1"/>
</dbReference>
<dbReference type="GO" id="GO:0046872">
    <property type="term" value="F:metal ion binding"/>
    <property type="evidence" value="ECO:0007669"/>
    <property type="project" value="UniProtKB-KW"/>
</dbReference>
<evidence type="ECO:0000259" key="5">
    <source>
        <dbReference type="Pfam" id="PF01979"/>
    </source>
</evidence>
<evidence type="ECO:0000256" key="2">
    <source>
        <dbReference type="ARBA" id="ARBA00022801"/>
    </source>
</evidence>
<proteinExistence type="inferred from homology"/>
<evidence type="ECO:0000256" key="3">
    <source>
        <dbReference type="ARBA" id="ARBA00022833"/>
    </source>
</evidence>
<dbReference type="PANTHER" id="PTHR43794:SF11">
    <property type="entry name" value="AMIDOHYDROLASE-RELATED DOMAIN-CONTAINING PROTEIN"/>
    <property type="match status" value="1"/>
</dbReference>
<comment type="function">
    <text evidence="4">Catalyzes the deamination of 5-methylthioadenosine and S-adenosyl-L-homocysteine into 5-methylthioinosine and S-inosyl-L-homocysteine, respectively. Is also able to deaminate adenosine.</text>
</comment>
<comment type="catalytic activity">
    <reaction evidence="4">
        <text>S-adenosyl-L-homocysteine + H2O + H(+) = S-inosyl-L-homocysteine + NH4(+)</text>
        <dbReference type="Rhea" id="RHEA:20716"/>
        <dbReference type="ChEBI" id="CHEBI:15377"/>
        <dbReference type="ChEBI" id="CHEBI:15378"/>
        <dbReference type="ChEBI" id="CHEBI:28938"/>
        <dbReference type="ChEBI" id="CHEBI:57856"/>
        <dbReference type="ChEBI" id="CHEBI:57985"/>
        <dbReference type="EC" id="3.5.4.28"/>
    </reaction>
</comment>
<dbReference type="InterPro" id="IPR050287">
    <property type="entry name" value="MTA/SAH_deaminase"/>
</dbReference>
<dbReference type="PANTHER" id="PTHR43794">
    <property type="entry name" value="AMINOHYDROLASE SSNA-RELATED"/>
    <property type="match status" value="1"/>
</dbReference>
<name>A0A1N6US92_9FIRM</name>
<dbReference type="InterPro" id="IPR023512">
    <property type="entry name" value="Deaminase_MtaD/DadD"/>
</dbReference>
<dbReference type="AlphaFoldDB" id="A0A1N6US92"/>
<accession>A0A1N6US92</accession>
<organism evidence="6 7">
    <name type="scientific">Halanaerobium kushneri</name>
    <dbReference type="NCBI Taxonomy" id="56779"/>
    <lineage>
        <taxon>Bacteria</taxon>
        <taxon>Bacillati</taxon>
        <taxon>Bacillota</taxon>
        <taxon>Clostridia</taxon>
        <taxon>Halanaerobiales</taxon>
        <taxon>Halanaerobiaceae</taxon>
        <taxon>Halanaerobium</taxon>
    </lineage>
</organism>
<keyword evidence="1 4" id="KW-0479">Metal-binding</keyword>
<dbReference type="GO" id="GO:0090614">
    <property type="term" value="F:5'-methylthioadenosine deaminase activity"/>
    <property type="evidence" value="ECO:0007669"/>
    <property type="project" value="UniProtKB-UniRule"/>
</dbReference>
<dbReference type="EC" id="3.5.4.31" evidence="4"/>
<dbReference type="SUPFAM" id="SSF51338">
    <property type="entry name" value="Composite domain of metallo-dependent hydrolases"/>
    <property type="match status" value="1"/>
</dbReference>
<dbReference type="InterPro" id="IPR011059">
    <property type="entry name" value="Metal-dep_hydrolase_composite"/>
</dbReference>
<feature type="binding site" evidence="4">
    <location>
        <position position="70"/>
    </location>
    <ligand>
        <name>Zn(2+)</name>
        <dbReference type="ChEBI" id="CHEBI:29105"/>
    </ligand>
</feature>
<dbReference type="STRING" id="56779.SAMN05421834_10711"/>
<comment type="cofactor">
    <cofactor evidence="4">
        <name>Zn(2+)</name>
        <dbReference type="ChEBI" id="CHEBI:29105"/>
    </cofactor>
    <text evidence="4">Binds 1 zinc ion per subunit.</text>
</comment>
<keyword evidence="2 4" id="KW-0378">Hydrolase</keyword>
<reference evidence="7" key="1">
    <citation type="submission" date="2017-01" db="EMBL/GenBank/DDBJ databases">
        <authorList>
            <person name="Varghese N."/>
            <person name="Submissions S."/>
        </authorList>
    </citation>
    <scope>NUCLEOTIDE SEQUENCE [LARGE SCALE GENOMIC DNA]</scope>
    <source>
        <strain evidence="7">ATCC 700103</strain>
    </source>
</reference>
<evidence type="ECO:0000256" key="1">
    <source>
        <dbReference type="ARBA" id="ARBA00022723"/>
    </source>
</evidence>
<feature type="binding site" evidence="4">
    <location>
        <position position="189"/>
    </location>
    <ligand>
        <name>substrate</name>
    </ligand>
</feature>
<dbReference type="HAMAP" id="MF_01281">
    <property type="entry name" value="MTA_SAH_deamin"/>
    <property type="match status" value="1"/>
</dbReference>
<dbReference type="Pfam" id="PF01979">
    <property type="entry name" value="Amidohydro_1"/>
    <property type="match status" value="1"/>
</dbReference>
<feature type="binding site" evidence="4">
    <location>
        <position position="304"/>
    </location>
    <ligand>
        <name>substrate</name>
    </ligand>
</feature>
<comment type="caution">
    <text evidence="4">Lacks conserved residue(s) required for the propagation of feature annotation.</text>
</comment>
<dbReference type="EMBL" id="FTNC01000007">
    <property type="protein sequence ID" value="SIQ68494.1"/>
    <property type="molecule type" value="Genomic_DNA"/>
</dbReference>
<dbReference type="InterPro" id="IPR032466">
    <property type="entry name" value="Metal_Hydrolase"/>
</dbReference>
<sequence length="445" mass="49468">MRLMNNIYTLTDAVILTMDDNQPLINTGRIVIENDCIKKIGQSSEIDAEGKIYSLKDKLLMPGLINTHSHSVSPLFRGMADDLKLMDWLNNVIWPAEKHLSPEAAYWGAAMCALEYIENGITTFVDQYYFAEDIARAVVDTGIRAVLAPSVFSGKTAETKNTFHAARNFIKKYQLRSGETNIYPAIGPHAPYSCEQNLLEEVGEFAKEKDVLVHIHISETVDENREIQEKYGVTPTQFLKQTGILDNKVIAAHCIHLNEQDLQTFKHKEIAVSYNPISNLKLVSGIMPMKAMVEKGLLITVGTDGAQSNNSLDLLRDLKTGVLLQKQFNEDATFIKAKEAVEFVTKNGAKAIGLEDQLGSLEIGKKADLISIDLNSVNLNPVHYNYLDNIYSAIAYSASGKEVLDVIINGEFIMQDGNFLKLSKKTILNNSKKQAEILMKKAGLL</sequence>
<protein>
    <recommendedName>
        <fullName evidence="4">5-methylthioadenosine/S-adenosylhomocysteine deaminase</fullName>
        <shortName evidence="4">MTA/SAH deaminase</shortName>
        <ecNumber evidence="4">3.5.4.28</ecNumber>
        <ecNumber evidence="4">3.5.4.31</ecNumber>
    </recommendedName>
</protein>
<dbReference type="CDD" id="cd01298">
    <property type="entry name" value="ATZ_TRZ_like"/>
    <property type="match status" value="1"/>
</dbReference>
<comment type="catalytic activity">
    <reaction evidence="4">
        <text>S-methyl-5'-thioadenosine + H2O + H(+) = S-methyl-5'-thioinosine + NH4(+)</text>
        <dbReference type="Rhea" id="RHEA:25025"/>
        <dbReference type="ChEBI" id="CHEBI:15377"/>
        <dbReference type="ChEBI" id="CHEBI:15378"/>
        <dbReference type="ChEBI" id="CHEBI:17509"/>
        <dbReference type="ChEBI" id="CHEBI:28938"/>
        <dbReference type="ChEBI" id="CHEBI:48595"/>
        <dbReference type="EC" id="3.5.4.31"/>
    </reaction>
</comment>
<gene>
    <name evidence="4" type="primary">mtaD</name>
    <name evidence="6" type="ORF">SAMN05421834_10711</name>
</gene>
<keyword evidence="3 4" id="KW-0862">Zinc</keyword>
<comment type="similarity">
    <text evidence="4">Belongs to the metallo-dependent hydrolases superfamily. MTA/SAH deaminase family.</text>
</comment>
<feature type="domain" description="Amidohydrolase-related" evidence="5">
    <location>
        <begin position="60"/>
        <end position="411"/>
    </location>
</feature>
<evidence type="ECO:0000313" key="6">
    <source>
        <dbReference type="EMBL" id="SIQ68494.1"/>
    </source>
</evidence>
<dbReference type="EC" id="3.5.4.28" evidence="4"/>
<feature type="binding site" evidence="4">
    <location>
        <position position="68"/>
    </location>
    <ligand>
        <name>Zn(2+)</name>
        <dbReference type="ChEBI" id="CHEBI:29105"/>
    </ligand>
</feature>
<dbReference type="Gene3D" id="2.30.40.10">
    <property type="entry name" value="Urease, subunit C, domain 1"/>
    <property type="match status" value="1"/>
</dbReference>
<dbReference type="GO" id="GO:0050270">
    <property type="term" value="F:S-adenosylhomocysteine deaminase activity"/>
    <property type="evidence" value="ECO:0007669"/>
    <property type="project" value="UniProtKB-UniRule"/>
</dbReference>
<evidence type="ECO:0000256" key="4">
    <source>
        <dbReference type="HAMAP-Rule" id="MF_01281"/>
    </source>
</evidence>
<dbReference type="FunFam" id="3.20.20.140:FF:000014">
    <property type="entry name" value="5-methylthioadenosine/S-adenosylhomocysteine deaminase"/>
    <property type="match status" value="1"/>
</dbReference>
<evidence type="ECO:0000313" key="7">
    <source>
        <dbReference type="Proteomes" id="UP000185669"/>
    </source>
</evidence>
<dbReference type="Proteomes" id="UP000185669">
    <property type="component" value="Unassembled WGS sequence"/>
</dbReference>